<comment type="function">
    <text evidence="8">Removes the N-terminal methionine from nascent proteins. The N-terminal methionine is often cleaved when the second residue in the primary sequence is small and uncharged (Met-Ala-, Cys, Gly, Pro, Ser, Thr, or Val).</text>
</comment>
<dbReference type="InterPro" id="IPR050247">
    <property type="entry name" value="Met_Aminopeptidase_Type2"/>
</dbReference>
<evidence type="ECO:0000256" key="4">
    <source>
        <dbReference type="ARBA" id="ARBA00022438"/>
    </source>
</evidence>
<dbReference type="NCBIfam" id="TIGR00501">
    <property type="entry name" value="met_pdase_II"/>
    <property type="match status" value="1"/>
</dbReference>
<gene>
    <name evidence="10" type="ORF">B7O98_02545</name>
</gene>
<comment type="cofactor">
    <cofactor evidence="8">
        <name>Co(2+)</name>
        <dbReference type="ChEBI" id="CHEBI:48828"/>
    </cofactor>
    <cofactor evidence="8">
        <name>Zn(2+)</name>
        <dbReference type="ChEBI" id="CHEBI:29105"/>
    </cofactor>
    <cofactor evidence="8">
        <name>Mn(2+)</name>
        <dbReference type="ChEBI" id="CHEBI:29035"/>
    </cofactor>
    <cofactor evidence="8">
        <name>Fe(2+)</name>
        <dbReference type="ChEBI" id="CHEBI:29033"/>
    </cofactor>
    <text evidence="8">Binds 2 divalent metal cations per subunit. Has a high-affinity and a low affinity metal-binding site. The true nature of the physiological cofactor is under debate. The enzyme is active with cobalt, zinc, manganese or divalent iron ions.</text>
</comment>
<comment type="catalytic activity">
    <reaction evidence="1 8">
        <text>Release of N-terminal amino acids, preferentially methionine, from peptides and arylamides.</text>
        <dbReference type="EC" id="3.4.11.18"/>
    </reaction>
</comment>
<evidence type="ECO:0000256" key="2">
    <source>
        <dbReference type="ARBA" id="ARBA00001936"/>
    </source>
</evidence>
<dbReference type="InterPro" id="IPR002468">
    <property type="entry name" value="Pept_M24A_MAP2"/>
</dbReference>
<protein>
    <recommendedName>
        <fullName evidence="8">Methionine aminopeptidase</fullName>
        <ecNumber evidence="8">3.4.11.18</ecNumber>
    </recommendedName>
</protein>
<sequence>MGSGFEGFEEYLKAGEIAYRVKKSVAKYVKPNVKLLEIANYVEKLIKDLGGEPAFPANISINEVAAHRSPYVDDVAVVPENSLVKIDVGVHVNGYIADTAITISFNDKYLRLVEAVQEALNNALKIISNNIQLNAIGRVIERTVKSYGYNVVRNLSGHSLGRYLIHAGEIVPNNSSFVPLGKVSAGKAYAVEPFATDGRGYVQEDRNSIQIYALSSFNFKNLNDEERELAEYIFTKFKTLPFCERWLVDKFNDYLRLRDILKKLTSKKVLTAYPVLVESSKGYVAQYEETVLILKDKVYITTNPEIQ</sequence>
<dbReference type="Proteomes" id="UP000244093">
    <property type="component" value="Unassembled WGS sequence"/>
</dbReference>
<dbReference type="InterPro" id="IPR001714">
    <property type="entry name" value="Pept_M24_MAP"/>
</dbReference>
<dbReference type="InterPro" id="IPR036388">
    <property type="entry name" value="WH-like_DNA-bd_sf"/>
</dbReference>
<evidence type="ECO:0000313" key="11">
    <source>
        <dbReference type="Proteomes" id="UP000244093"/>
    </source>
</evidence>
<proteinExistence type="inferred from homology"/>
<dbReference type="GO" id="GO:0006508">
    <property type="term" value="P:proteolysis"/>
    <property type="evidence" value="ECO:0007669"/>
    <property type="project" value="UniProtKB-KW"/>
</dbReference>
<evidence type="ECO:0000256" key="5">
    <source>
        <dbReference type="ARBA" id="ARBA00022670"/>
    </source>
</evidence>
<feature type="domain" description="Peptidase M24" evidence="9">
    <location>
        <begin position="11"/>
        <end position="211"/>
    </location>
</feature>
<comment type="cofactor">
    <cofactor evidence="3">
        <name>Fe(2+)</name>
        <dbReference type="ChEBI" id="CHEBI:29033"/>
    </cofactor>
</comment>
<dbReference type="SUPFAM" id="SSF46785">
    <property type="entry name" value="Winged helix' DNA-binding domain"/>
    <property type="match status" value="1"/>
</dbReference>
<dbReference type="GO" id="GO:0004239">
    <property type="term" value="F:initiator methionyl aminopeptidase activity"/>
    <property type="evidence" value="ECO:0007669"/>
    <property type="project" value="UniProtKB-EC"/>
</dbReference>
<dbReference type="GO" id="GO:0005737">
    <property type="term" value="C:cytoplasm"/>
    <property type="evidence" value="ECO:0007669"/>
    <property type="project" value="TreeGrafter"/>
</dbReference>
<comment type="caution">
    <text evidence="10">The sequence shown here is derived from an EMBL/GenBank/DDBJ whole genome shotgun (WGS) entry which is preliminary data.</text>
</comment>
<dbReference type="InterPro" id="IPR000994">
    <property type="entry name" value="Pept_M24"/>
</dbReference>
<evidence type="ECO:0000256" key="8">
    <source>
        <dbReference type="RuleBase" id="RU003653"/>
    </source>
</evidence>
<comment type="cofactor">
    <cofactor evidence="2">
        <name>Mn(2+)</name>
        <dbReference type="ChEBI" id="CHEBI:29035"/>
    </cofactor>
</comment>
<dbReference type="InterPro" id="IPR036390">
    <property type="entry name" value="WH_DNA-bd_sf"/>
</dbReference>
<dbReference type="SUPFAM" id="SSF55920">
    <property type="entry name" value="Creatinase/aminopeptidase"/>
    <property type="match status" value="1"/>
</dbReference>
<reference evidence="10 11" key="1">
    <citation type="journal article" date="2018" name="Syst. Appl. Microbiol.">
        <title>A new symbiotic nanoarchaeote (Candidatus Nanoclepta minutus) and its host (Zestosphaera tikiterensis gen. nov., sp. nov.) from a New Zealand hot spring.</title>
        <authorList>
            <person name="St John E."/>
            <person name="Liu Y."/>
            <person name="Podar M."/>
            <person name="Stott M.B."/>
            <person name="Meneghin J."/>
            <person name="Chen Z."/>
            <person name="Lagutin K."/>
            <person name="Mitchell K."/>
            <person name="Reysenbach A.L."/>
        </authorList>
    </citation>
    <scope>NUCLEOTIDE SEQUENCE [LARGE SCALE GENOMIC DNA]</scope>
    <source>
        <strain evidence="10">NZ3</strain>
    </source>
</reference>
<evidence type="ECO:0000313" key="10">
    <source>
        <dbReference type="EMBL" id="PUA33327.1"/>
    </source>
</evidence>
<dbReference type="PRINTS" id="PR00599">
    <property type="entry name" value="MAPEPTIDASE"/>
</dbReference>
<dbReference type="PANTHER" id="PTHR45777:SF2">
    <property type="entry name" value="METHIONINE AMINOPEPTIDASE 2"/>
    <property type="match status" value="1"/>
</dbReference>
<name>A0A2R7Y7F3_9CREN</name>
<keyword evidence="5 8" id="KW-0645">Protease</keyword>
<dbReference type="EMBL" id="NBVN01000002">
    <property type="protein sequence ID" value="PUA33327.1"/>
    <property type="molecule type" value="Genomic_DNA"/>
</dbReference>
<evidence type="ECO:0000256" key="7">
    <source>
        <dbReference type="ARBA" id="ARBA00022801"/>
    </source>
</evidence>
<evidence type="ECO:0000256" key="6">
    <source>
        <dbReference type="ARBA" id="ARBA00022723"/>
    </source>
</evidence>
<dbReference type="Gene3D" id="1.10.10.10">
    <property type="entry name" value="Winged helix-like DNA-binding domain superfamily/Winged helix DNA-binding domain"/>
    <property type="match status" value="1"/>
</dbReference>
<evidence type="ECO:0000259" key="9">
    <source>
        <dbReference type="Pfam" id="PF00557"/>
    </source>
</evidence>
<keyword evidence="6 8" id="KW-0479">Metal-binding</keyword>
<dbReference type="AlphaFoldDB" id="A0A2R7Y7F3"/>
<comment type="similarity">
    <text evidence="8">Belongs to the peptidase M24A family.</text>
</comment>
<dbReference type="InterPro" id="IPR036005">
    <property type="entry name" value="Creatinase/aminopeptidase-like"/>
</dbReference>
<evidence type="ECO:0000256" key="1">
    <source>
        <dbReference type="ARBA" id="ARBA00000294"/>
    </source>
</evidence>
<dbReference type="EC" id="3.4.11.18" evidence="8"/>
<accession>A0A2R7Y7F3</accession>
<dbReference type="Gene3D" id="3.90.230.10">
    <property type="entry name" value="Creatinase/methionine aminopeptidase superfamily"/>
    <property type="match status" value="1"/>
</dbReference>
<dbReference type="Pfam" id="PF00557">
    <property type="entry name" value="Peptidase_M24"/>
    <property type="match status" value="1"/>
</dbReference>
<organism evidence="10 11">
    <name type="scientific">Zestosphaera tikiterensis</name>
    <dbReference type="NCBI Taxonomy" id="1973259"/>
    <lineage>
        <taxon>Archaea</taxon>
        <taxon>Thermoproteota</taxon>
        <taxon>Thermoprotei</taxon>
        <taxon>Desulfurococcales</taxon>
        <taxon>Desulfurococcaceae</taxon>
        <taxon>Zestosphaera</taxon>
    </lineage>
</organism>
<dbReference type="PANTHER" id="PTHR45777">
    <property type="entry name" value="METHIONINE AMINOPEPTIDASE 2"/>
    <property type="match status" value="1"/>
</dbReference>
<keyword evidence="4 8" id="KW-0031">Aminopeptidase</keyword>
<dbReference type="GO" id="GO:0046872">
    <property type="term" value="F:metal ion binding"/>
    <property type="evidence" value="ECO:0007669"/>
    <property type="project" value="UniProtKB-KW"/>
</dbReference>
<dbReference type="GO" id="GO:0070006">
    <property type="term" value="F:metalloaminopeptidase activity"/>
    <property type="evidence" value="ECO:0007669"/>
    <property type="project" value="InterPro"/>
</dbReference>
<keyword evidence="7" id="KW-0378">Hydrolase</keyword>
<evidence type="ECO:0000256" key="3">
    <source>
        <dbReference type="ARBA" id="ARBA00001954"/>
    </source>
</evidence>